<keyword evidence="1" id="KW-0560">Oxidoreductase</keyword>
<keyword evidence="4" id="KW-1185">Reference proteome</keyword>
<protein>
    <submittedName>
        <fullName evidence="3">Aldo/keto reductase</fullName>
    </submittedName>
</protein>
<reference evidence="4" key="1">
    <citation type="submission" date="2020-09" db="EMBL/GenBank/DDBJ databases">
        <title>Sphingomonas sp., a new species isolated from pork steak.</title>
        <authorList>
            <person name="Heidler von Heilborn D."/>
        </authorList>
    </citation>
    <scope>NUCLEOTIDE SEQUENCE [LARGE SCALE GENOMIC DNA]</scope>
</reference>
<dbReference type="GO" id="GO:0005737">
    <property type="term" value="C:cytoplasm"/>
    <property type="evidence" value="ECO:0007669"/>
    <property type="project" value="TreeGrafter"/>
</dbReference>
<evidence type="ECO:0000313" key="4">
    <source>
        <dbReference type="Proteomes" id="UP000595894"/>
    </source>
</evidence>
<dbReference type="Pfam" id="PF00248">
    <property type="entry name" value="Aldo_ket_red"/>
    <property type="match status" value="1"/>
</dbReference>
<dbReference type="SUPFAM" id="SSF51430">
    <property type="entry name" value="NAD(P)-linked oxidoreductase"/>
    <property type="match status" value="1"/>
</dbReference>
<dbReference type="KEGG" id="sari:H5J25_04920"/>
<dbReference type="Gene3D" id="3.20.20.100">
    <property type="entry name" value="NADP-dependent oxidoreductase domain"/>
    <property type="match status" value="1"/>
</dbReference>
<dbReference type="InterPro" id="IPR036812">
    <property type="entry name" value="NAD(P)_OxRdtase_dom_sf"/>
</dbReference>
<dbReference type="PANTHER" id="PTHR43625">
    <property type="entry name" value="AFLATOXIN B1 ALDEHYDE REDUCTASE"/>
    <property type="match status" value="1"/>
</dbReference>
<evidence type="ECO:0000313" key="3">
    <source>
        <dbReference type="EMBL" id="QQV78838.1"/>
    </source>
</evidence>
<accession>A0A974S5L6</accession>
<dbReference type="GO" id="GO:0016491">
    <property type="term" value="F:oxidoreductase activity"/>
    <property type="evidence" value="ECO:0007669"/>
    <property type="project" value="UniProtKB-KW"/>
</dbReference>
<dbReference type="InterPro" id="IPR050791">
    <property type="entry name" value="Aldo-Keto_reductase"/>
</dbReference>
<evidence type="ECO:0000259" key="2">
    <source>
        <dbReference type="Pfam" id="PF00248"/>
    </source>
</evidence>
<organism evidence="3 4">
    <name type="scientific">Sphingomonas aliaeris</name>
    <dbReference type="NCBI Taxonomy" id="2759526"/>
    <lineage>
        <taxon>Bacteria</taxon>
        <taxon>Pseudomonadati</taxon>
        <taxon>Pseudomonadota</taxon>
        <taxon>Alphaproteobacteria</taxon>
        <taxon>Sphingomonadales</taxon>
        <taxon>Sphingomonadaceae</taxon>
        <taxon>Sphingomonas</taxon>
    </lineage>
</organism>
<gene>
    <name evidence="3" type="ORF">H5J25_04920</name>
</gene>
<dbReference type="InterPro" id="IPR023210">
    <property type="entry name" value="NADP_OxRdtase_dom"/>
</dbReference>
<evidence type="ECO:0000256" key="1">
    <source>
        <dbReference type="ARBA" id="ARBA00023002"/>
    </source>
</evidence>
<proteinExistence type="predicted"/>
<dbReference type="PANTHER" id="PTHR43625:SF40">
    <property type="entry name" value="ALDO-KETO REDUCTASE YAKC [NADP(+)]"/>
    <property type="match status" value="1"/>
</dbReference>
<sequence>MNLNHAYGTPPGEEEGARLLNRALDLGCTFLDTAALYGMGANERLLGKAVMHRRAEFTLASKCVLDAVDGQRVLDGRPESIARTLDAALLRLGTDHIDLYYLHRLDRKVPIEESVGALARAKEAGKIRALGLSEMSADTLRRAHAVHPITAMQTEYSPWVRNPEVAVLDACRDLGVGFVAFSPVARGFLAGAINGPNYAKGDVRATMPRFVEPALSYNLALARRFDALAASAGCTPAQLSLGWVLSRGANIVPIPGTGNIAHLEENMAAATMTFDPATLADVDAIFASGAVSGNRYPPAMQAQIDTELLPDEVI</sequence>
<dbReference type="EMBL" id="CP061035">
    <property type="protein sequence ID" value="QQV78838.1"/>
    <property type="molecule type" value="Genomic_DNA"/>
</dbReference>
<feature type="domain" description="NADP-dependent oxidoreductase" evidence="2">
    <location>
        <begin position="9"/>
        <end position="285"/>
    </location>
</feature>
<name>A0A974S5L6_9SPHN</name>
<dbReference type="Proteomes" id="UP000595894">
    <property type="component" value="Chromosome"/>
</dbReference>
<dbReference type="AlphaFoldDB" id="A0A974S5L6"/>